<reference evidence="2" key="1">
    <citation type="submission" date="2020-09" db="EMBL/GenBank/DDBJ databases">
        <title>Nocardioides sp. strain MJB4 16S ribosomal RNA gene Genome sequencing and assembly.</title>
        <authorList>
            <person name="Kim I."/>
        </authorList>
    </citation>
    <scope>NUCLEOTIDE SEQUENCE</scope>
    <source>
        <strain evidence="2">MJB4</strain>
    </source>
</reference>
<comment type="caution">
    <text evidence="2">The sequence shown here is derived from an EMBL/GenBank/DDBJ whole genome shotgun (WGS) entry which is preliminary data.</text>
</comment>
<feature type="coiled-coil region" evidence="1">
    <location>
        <begin position="13"/>
        <end position="47"/>
    </location>
</feature>
<evidence type="ECO:0000313" key="2">
    <source>
        <dbReference type="EMBL" id="MBD8869020.1"/>
    </source>
</evidence>
<dbReference type="EMBL" id="JACYXZ010000001">
    <property type="protein sequence ID" value="MBD8869020.1"/>
    <property type="molecule type" value="Genomic_DNA"/>
</dbReference>
<evidence type="ECO:0000313" key="3">
    <source>
        <dbReference type="Proteomes" id="UP000616839"/>
    </source>
</evidence>
<protein>
    <submittedName>
        <fullName evidence="2">Uncharacterized protein</fullName>
    </submittedName>
</protein>
<name>A0A927K7B8_9ACTN</name>
<organism evidence="2 3">
    <name type="scientific">Nocardioides donggukensis</name>
    <dbReference type="NCBI Taxonomy" id="2774019"/>
    <lineage>
        <taxon>Bacteria</taxon>
        <taxon>Bacillati</taxon>
        <taxon>Actinomycetota</taxon>
        <taxon>Actinomycetes</taxon>
        <taxon>Propionibacteriales</taxon>
        <taxon>Nocardioidaceae</taxon>
        <taxon>Nocardioides</taxon>
    </lineage>
</organism>
<dbReference type="AlphaFoldDB" id="A0A927K7B8"/>
<proteinExistence type="predicted"/>
<accession>A0A927K7B8</accession>
<sequence length="62" mass="6785">MSSDQRNPARQVAERLAAENRSLRGRLADLEAQVARLQQENASLTAAQAAALLEPIEEMQPV</sequence>
<dbReference type="Proteomes" id="UP000616839">
    <property type="component" value="Unassembled WGS sequence"/>
</dbReference>
<evidence type="ECO:0000256" key="1">
    <source>
        <dbReference type="SAM" id="Coils"/>
    </source>
</evidence>
<gene>
    <name evidence="2" type="ORF">IE331_05240</name>
</gene>
<keyword evidence="3" id="KW-1185">Reference proteome</keyword>
<keyword evidence="1" id="KW-0175">Coiled coil</keyword>